<name>A0A7Y9UUZ1_9ACTN</name>
<evidence type="ECO:0000256" key="2">
    <source>
        <dbReference type="ARBA" id="ARBA00023002"/>
    </source>
</evidence>
<comment type="similarity">
    <text evidence="1">Belongs to the short-chain dehydrogenases/reductases (SDR) family.</text>
</comment>
<dbReference type="PANTHER" id="PTHR24320:SF148">
    <property type="entry name" value="NAD(P)-BINDING ROSSMANN-FOLD SUPERFAMILY PROTEIN"/>
    <property type="match status" value="1"/>
</dbReference>
<dbReference type="PANTHER" id="PTHR24320">
    <property type="entry name" value="RETINOL DEHYDROGENASE"/>
    <property type="match status" value="1"/>
</dbReference>
<dbReference type="Proteomes" id="UP000544110">
    <property type="component" value="Unassembled WGS sequence"/>
</dbReference>
<sequence>MTSPAGAADAADAAWSLDDVPDQSGRRVVVTGVSVGGLGHHTALELARRGATVVLAGRTPAKLAEARAAIRAEVPAADLEQVVVDLADLTSVRSAAAEVPRLGALDLLVHNAGVMAPPHRRTADGLELQLATNHLGPFLLTGLLLPHLVAGTGARVVTVSSLMHRLARRAPLDEPRAARARYQRWPVYARTKLANLLFTAELERRARAAGLPLTATAAHPGIAATHLAANGRYGTTHGVRASVLHAAVGAVSQSPAAGALPTLMAATADLPGDSFCGPSGPRELAGPPRLVGRSALAQDAEAARALWELSERTVGLTWP</sequence>
<dbReference type="RefSeq" id="WP_179517079.1">
    <property type="nucleotide sequence ID" value="NZ_JACCAC010000001.1"/>
</dbReference>
<dbReference type="PRINTS" id="PR00081">
    <property type="entry name" value="GDHRDH"/>
</dbReference>
<dbReference type="NCBIfam" id="NF004846">
    <property type="entry name" value="PRK06197.1"/>
    <property type="match status" value="1"/>
</dbReference>
<dbReference type="GO" id="GO:0016491">
    <property type="term" value="F:oxidoreductase activity"/>
    <property type="evidence" value="ECO:0007669"/>
    <property type="project" value="UniProtKB-KW"/>
</dbReference>
<protein>
    <submittedName>
        <fullName evidence="3">NAD(P)-dependent dehydrogenase (Short-subunit alcohol dehydrogenase family)</fullName>
    </submittedName>
</protein>
<dbReference type="Pfam" id="PF00106">
    <property type="entry name" value="adh_short"/>
    <property type="match status" value="1"/>
</dbReference>
<keyword evidence="2" id="KW-0560">Oxidoreductase</keyword>
<dbReference type="EMBL" id="JACCAC010000001">
    <property type="protein sequence ID" value="NYG54465.1"/>
    <property type="molecule type" value="Genomic_DNA"/>
</dbReference>
<reference evidence="3 4" key="1">
    <citation type="submission" date="2020-07" db="EMBL/GenBank/DDBJ databases">
        <title>Sequencing the genomes of 1000 actinobacteria strains.</title>
        <authorList>
            <person name="Klenk H.-P."/>
        </authorList>
    </citation>
    <scope>NUCLEOTIDE SEQUENCE [LARGE SCALE GENOMIC DNA]</scope>
    <source>
        <strain evidence="3 4">DSM 24552</strain>
    </source>
</reference>
<keyword evidence="4" id="KW-1185">Reference proteome</keyword>
<proteinExistence type="inferred from homology"/>
<organism evidence="3 4">
    <name type="scientific">Nocardioides perillae</name>
    <dbReference type="NCBI Taxonomy" id="1119534"/>
    <lineage>
        <taxon>Bacteria</taxon>
        <taxon>Bacillati</taxon>
        <taxon>Actinomycetota</taxon>
        <taxon>Actinomycetes</taxon>
        <taxon>Propionibacteriales</taxon>
        <taxon>Nocardioidaceae</taxon>
        <taxon>Nocardioides</taxon>
    </lineage>
</organism>
<comment type="caution">
    <text evidence="3">The sequence shown here is derived from an EMBL/GenBank/DDBJ whole genome shotgun (WGS) entry which is preliminary data.</text>
</comment>
<accession>A0A7Y9UUZ1</accession>
<dbReference type="InterPro" id="IPR036291">
    <property type="entry name" value="NAD(P)-bd_dom_sf"/>
</dbReference>
<evidence type="ECO:0000313" key="4">
    <source>
        <dbReference type="Proteomes" id="UP000544110"/>
    </source>
</evidence>
<evidence type="ECO:0000313" key="3">
    <source>
        <dbReference type="EMBL" id="NYG54465.1"/>
    </source>
</evidence>
<dbReference type="Gene3D" id="3.40.50.720">
    <property type="entry name" value="NAD(P)-binding Rossmann-like Domain"/>
    <property type="match status" value="1"/>
</dbReference>
<dbReference type="InterPro" id="IPR002347">
    <property type="entry name" value="SDR_fam"/>
</dbReference>
<gene>
    <name evidence="3" type="ORF">BJ989_000769</name>
</gene>
<dbReference type="AlphaFoldDB" id="A0A7Y9UUZ1"/>
<dbReference type="SUPFAM" id="SSF51735">
    <property type="entry name" value="NAD(P)-binding Rossmann-fold domains"/>
    <property type="match status" value="1"/>
</dbReference>
<evidence type="ECO:0000256" key="1">
    <source>
        <dbReference type="ARBA" id="ARBA00006484"/>
    </source>
</evidence>